<dbReference type="AlphaFoldDB" id="A0AAD7GCP4"/>
<dbReference type="Proteomes" id="UP001215598">
    <property type="component" value="Unassembled WGS sequence"/>
</dbReference>
<proteinExistence type="predicted"/>
<evidence type="ECO:0000313" key="3">
    <source>
        <dbReference type="Proteomes" id="UP001215598"/>
    </source>
</evidence>
<reference evidence="2" key="1">
    <citation type="submission" date="2023-03" db="EMBL/GenBank/DDBJ databases">
        <title>Massive genome expansion in bonnet fungi (Mycena s.s.) driven by repeated elements and novel gene families across ecological guilds.</title>
        <authorList>
            <consortium name="Lawrence Berkeley National Laboratory"/>
            <person name="Harder C.B."/>
            <person name="Miyauchi S."/>
            <person name="Viragh M."/>
            <person name="Kuo A."/>
            <person name="Thoen E."/>
            <person name="Andreopoulos B."/>
            <person name="Lu D."/>
            <person name="Skrede I."/>
            <person name="Drula E."/>
            <person name="Henrissat B."/>
            <person name="Morin E."/>
            <person name="Kohler A."/>
            <person name="Barry K."/>
            <person name="LaButti K."/>
            <person name="Morin E."/>
            <person name="Salamov A."/>
            <person name="Lipzen A."/>
            <person name="Mereny Z."/>
            <person name="Hegedus B."/>
            <person name="Baldrian P."/>
            <person name="Stursova M."/>
            <person name="Weitz H."/>
            <person name="Taylor A."/>
            <person name="Grigoriev I.V."/>
            <person name="Nagy L.G."/>
            <person name="Martin F."/>
            <person name="Kauserud H."/>
        </authorList>
    </citation>
    <scope>NUCLEOTIDE SEQUENCE</scope>
    <source>
        <strain evidence="2">CBHHK182m</strain>
    </source>
</reference>
<gene>
    <name evidence="2" type="ORF">B0H16DRAFT_1707862</name>
</gene>
<name>A0AAD7GCP4_9AGAR</name>
<feature type="region of interest" description="Disordered" evidence="1">
    <location>
        <begin position="16"/>
        <end position="58"/>
    </location>
</feature>
<dbReference type="EMBL" id="JARKIB010000973">
    <property type="protein sequence ID" value="KAJ7688202.1"/>
    <property type="molecule type" value="Genomic_DNA"/>
</dbReference>
<protein>
    <submittedName>
        <fullName evidence="2">Uncharacterized protein</fullName>
    </submittedName>
</protein>
<comment type="caution">
    <text evidence="2">The sequence shown here is derived from an EMBL/GenBank/DDBJ whole genome shotgun (WGS) entry which is preliminary data.</text>
</comment>
<feature type="compositionally biased region" description="Basic and acidic residues" evidence="1">
    <location>
        <begin position="17"/>
        <end position="26"/>
    </location>
</feature>
<evidence type="ECO:0000313" key="2">
    <source>
        <dbReference type="EMBL" id="KAJ7688202.1"/>
    </source>
</evidence>
<evidence type="ECO:0000256" key="1">
    <source>
        <dbReference type="SAM" id="MobiDB-lite"/>
    </source>
</evidence>
<accession>A0AAD7GCP4</accession>
<keyword evidence="3" id="KW-1185">Reference proteome</keyword>
<sequence>MCAGVYRYRDWIGSGKGEGRDEERRGTITRAGTEAEIEGHNEGGGRNGAGGEAQRRDAAGIEGAVSAATVHRKESEMRWCTETSDGEGGESRKRMYIQVEVVEDVLTWSCRVLKWTWAGCNLDAVQRICVGYQGGNWTRKEGEALAKVGKLSR</sequence>
<organism evidence="2 3">
    <name type="scientific">Mycena metata</name>
    <dbReference type="NCBI Taxonomy" id="1033252"/>
    <lineage>
        <taxon>Eukaryota</taxon>
        <taxon>Fungi</taxon>
        <taxon>Dikarya</taxon>
        <taxon>Basidiomycota</taxon>
        <taxon>Agaricomycotina</taxon>
        <taxon>Agaricomycetes</taxon>
        <taxon>Agaricomycetidae</taxon>
        <taxon>Agaricales</taxon>
        <taxon>Marasmiineae</taxon>
        <taxon>Mycenaceae</taxon>
        <taxon>Mycena</taxon>
    </lineage>
</organism>